<keyword evidence="4" id="KW-0808">Transferase</keyword>
<accession>F7NIB7</accession>
<dbReference type="eggNOG" id="COG0707">
    <property type="taxonomic scope" value="Bacteria"/>
</dbReference>
<organism evidence="7 8">
    <name type="scientific">Acetonema longum DSM 6540</name>
    <dbReference type="NCBI Taxonomy" id="1009370"/>
    <lineage>
        <taxon>Bacteria</taxon>
        <taxon>Bacillati</taxon>
        <taxon>Bacillota</taxon>
        <taxon>Negativicutes</taxon>
        <taxon>Acetonemataceae</taxon>
        <taxon>Acetonema</taxon>
    </lineage>
</organism>
<proteinExistence type="inferred from homology"/>
<gene>
    <name evidence="7" type="ORF">ALO_09079</name>
</gene>
<dbReference type="OrthoDB" id="9815663at2"/>
<dbReference type="AlphaFoldDB" id="F7NIB7"/>
<evidence type="ECO:0000313" key="8">
    <source>
        <dbReference type="Proteomes" id="UP000003240"/>
    </source>
</evidence>
<dbReference type="InterPro" id="IPR007235">
    <property type="entry name" value="Glyco_trans_28_C"/>
</dbReference>
<evidence type="ECO:0000313" key="7">
    <source>
        <dbReference type="EMBL" id="EGO64223.1"/>
    </source>
</evidence>
<evidence type="ECO:0000256" key="2">
    <source>
        <dbReference type="ARBA" id="ARBA00006962"/>
    </source>
</evidence>
<keyword evidence="8" id="KW-1185">Reference proteome</keyword>
<dbReference type="Pfam" id="PF04101">
    <property type="entry name" value="Glyco_tran_28_C"/>
    <property type="match status" value="1"/>
</dbReference>
<dbReference type="SUPFAM" id="SSF53756">
    <property type="entry name" value="UDP-Glycosyltransferase/glycogen phosphorylase"/>
    <property type="match status" value="1"/>
</dbReference>
<dbReference type="PANTHER" id="PTHR43025:SF3">
    <property type="entry name" value="MONOGALACTOSYLDIACYLGLYCEROL SYNTHASE 1, CHLOROPLASTIC"/>
    <property type="match status" value="1"/>
</dbReference>
<dbReference type="GO" id="GO:0016020">
    <property type="term" value="C:membrane"/>
    <property type="evidence" value="ECO:0007669"/>
    <property type="project" value="UniProtKB-SubCell"/>
</dbReference>
<dbReference type="PANTHER" id="PTHR43025">
    <property type="entry name" value="MONOGALACTOSYLDIACYLGLYCEROL SYNTHASE"/>
    <property type="match status" value="1"/>
</dbReference>
<comment type="similarity">
    <text evidence="2">Belongs to the glycosyltransferase 28 family.</text>
</comment>
<dbReference type="STRING" id="1009370.ALO_09079"/>
<feature type="domain" description="Diacylglycerol glucosyltransferase N-terminal" evidence="6">
    <location>
        <begin position="16"/>
        <end position="183"/>
    </location>
</feature>
<dbReference type="RefSeq" id="WP_004094896.1">
    <property type="nucleotide sequence ID" value="NZ_AFGF01000072.1"/>
</dbReference>
<dbReference type="EMBL" id="AFGF01000072">
    <property type="protein sequence ID" value="EGO64223.1"/>
    <property type="molecule type" value="Genomic_DNA"/>
</dbReference>
<reference evidence="7 8" key="1">
    <citation type="journal article" date="2011" name="EMBO J.">
        <title>Structural diversity of bacterial flagellar motors.</title>
        <authorList>
            <person name="Chen S."/>
            <person name="Beeby M."/>
            <person name="Murphy G.E."/>
            <person name="Leadbetter J.R."/>
            <person name="Hendrixson D.R."/>
            <person name="Briegel A."/>
            <person name="Li Z."/>
            <person name="Shi J."/>
            <person name="Tocheva E.I."/>
            <person name="Muller A."/>
            <person name="Dobro M.J."/>
            <person name="Jensen G.J."/>
        </authorList>
    </citation>
    <scope>NUCLEOTIDE SEQUENCE [LARGE SCALE GENOMIC DNA]</scope>
    <source>
        <strain evidence="7 8">DSM 6540</strain>
    </source>
</reference>
<dbReference type="GO" id="GO:0016758">
    <property type="term" value="F:hexosyltransferase activity"/>
    <property type="evidence" value="ECO:0007669"/>
    <property type="project" value="InterPro"/>
</dbReference>
<keyword evidence="3" id="KW-0328">Glycosyltransferase</keyword>
<dbReference type="InterPro" id="IPR009695">
    <property type="entry name" value="Diacylglyc_glucosyltr_N"/>
</dbReference>
<dbReference type="InterPro" id="IPR050519">
    <property type="entry name" value="Glycosyltransf_28_UgtP"/>
</dbReference>
<dbReference type="Gene3D" id="3.40.50.2000">
    <property type="entry name" value="Glycogen Phosphorylase B"/>
    <property type="match status" value="1"/>
</dbReference>
<evidence type="ECO:0000256" key="3">
    <source>
        <dbReference type="ARBA" id="ARBA00022676"/>
    </source>
</evidence>
<sequence length="375" mass="40752">MPKKILFAISDTGGGHRSAALALTEAIRQAAGEDVNCTMVDFLKATQLPGIRNAPAIYNYASSRKVWLYDFFFRLTNDSRRMDRITNLLFPLAASRFEAEIRTVNPDLVVVVHPLLVRAICAARKKGGFRWPVITVVTDLVSFHASWAYAESDLCLAPTEEAARILAQYGVPPEKIIYTGFPVHPKFSTSHSQQQARQALGINPDAFTVLITGGGVGSGKMYDIVKTLEKVCPDKQLLVITGNNKELYQTLSAGRQPGSLTHVYGFVNNMETMMAASDIVVTKAGPGTIMEVLAMRRPLVITQAVGVQETGNIDFVVNHKLGFSCSDPAGIAQIVNRMTQPDAAWAVNSENLHKIPADGAGKIAGLIRERLASLT</sequence>
<dbReference type="Pfam" id="PF06925">
    <property type="entry name" value="MGDG_synth"/>
    <property type="match status" value="1"/>
</dbReference>
<dbReference type="Proteomes" id="UP000003240">
    <property type="component" value="Unassembled WGS sequence"/>
</dbReference>
<evidence type="ECO:0000256" key="4">
    <source>
        <dbReference type="ARBA" id="ARBA00022679"/>
    </source>
</evidence>
<feature type="domain" description="Glycosyl transferase family 28 C-terminal" evidence="5">
    <location>
        <begin position="208"/>
        <end position="301"/>
    </location>
</feature>
<evidence type="ECO:0000259" key="6">
    <source>
        <dbReference type="Pfam" id="PF06925"/>
    </source>
</evidence>
<protein>
    <submittedName>
        <fullName evidence="7">Monogalactosyldiacylglycerol synthase</fullName>
    </submittedName>
</protein>
<dbReference type="GO" id="GO:0009247">
    <property type="term" value="P:glycolipid biosynthetic process"/>
    <property type="evidence" value="ECO:0007669"/>
    <property type="project" value="InterPro"/>
</dbReference>
<comment type="subcellular location">
    <subcellularLocation>
        <location evidence="1">Membrane</location>
    </subcellularLocation>
</comment>
<comment type="caution">
    <text evidence="7">The sequence shown here is derived from an EMBL/GenBank/DDBJ whole genome shotgun (WGS) entry which is preliminary data.</text>
</comment>
<evidence type="ECO:0000256" key="1">
    <source>
        <dbReference type="ARBA" id="ARBA00004370"/>
    </source>
</evidence>
<evidence type="ECO:0000259" key="5">
    <source>
        <dbReference type="Pfam" id="PF04101"/>
    </source>
</evidence>
<name>F7NIB7_9FIRM</name>